<protein>
    <submittedName>
        <fullName evidence="8">Granzyme M</fullName>
    </submittedName>
</protein>
<keyword evidence="1 5" id="KW-0645">Protease</keyword>
<dbReference type="InterPro" id="IPR043504">
    <property type="entry name" value="Peptidase_S1_PA_chymotrypsin"/>
</dbReference>
<keyword evidence="2 5" id="KW-0378">Hydrolase</keyword>
<dbReference type="FunFam" id="2.40.10.10:FF:000036">
    <property type="entry name" value="Trypsin beta"/>
    <property type="match status" value="1"/>
</dbReference>
<dbReference type="InterPro" id="IPR033116">
    <property type="entry name" value="TRYPSIN_SER"/>
</dbReference>
<dbReference type="EMBL" id="SOYY01000002">
    <property type="protein sequence ID" value="KAA0724172.1"/>
    <property type="molecule type" value="Genomic_DNA"/>
</dbReference>
<evidence type="ECO:0000256" key="5">
    <source>
        <dbReference type="RuleBase" id="RU363034"/>
    </source>
</evidence>
<comment type="caution">
    <text evidence="8">The sequence shown here is derived from an EMBL/GenBank/DDBJ whole genome shotgun (WGS) entry which is preliminary data.</text>
</comment>
<dbReference type="PROSITE" id="PS50240">
    <property type="entry name" value="TRYPSIN_DOM"/>
    <property type="match status" value="1"/>
</dbReference>
<dbReference type="Proteomes" id="UP000324632">
    <property type="component" value="Chromosome 14"/>
</dbReference>
<evidence type="ECO:0000313" key="7">
    <source>
        <dbReference type="EMBL" id="KAA0712223.1"/>
    </source>
</evidence>
<sequence>MLNKLSGIPLLSASVNVGIVDGTEAQPHSRPYMVSIRGNGLHVCGGFLISDEYVMTAAHCNEKFIYLNRNEILTVVAGVHDFSSRSENPVKIQVKSYNKHPDYNTDKNKPSKADLMILKLEGKVQLQNKMIETIPIPTKPNQINANTRCSVAGWGYLTNKGPVSKTLMEADVYIKNNTYCANQWGIEYIASQMICVDGKGGSCDGDSGGPLVCGNTAVGVTAFSSKTCNDPNLPNVYIDISKFDQWIKSIQNA</sequence>
<dbReference type="PRINTS" id="PR00722">
    <property type="entry name" value="CHYMOTRYPSIN"/>
</dbReference>
<dbReference type="Pfam" id="PF00089">
    <property type="entry name" value="Trypsin"/>
    <property type="match status" value="1"/>
</dbReference>
<evidence type="ECO:0000256" key="3">
    <source>
        <dbReference type="ARBA" id="ARBA00022825"/>
    </source>
</evidence>
<dbReference type="SMART" id="SM00020">
    <property type="entry name" value="Tryp_SPc"/>
    <property type="match status" value="1"/>
</dbReference>
<dbReference type="PANTHER" id="PTHR24271">
    <property type="entry name" value="KALLIKREIN-RELATED"/>
    <property type="match status" value="1"/>
</dbReference>
<keyword evidence="3 5" id="KW-0720">Serine protease</keyword>
<dbReference type="SUPFAM" id="SSF50494">
    <property type="entry name" value="Trypsin-like serine proteases"/>
    <property type="match status" value="1"/>
</dbReference>
<dbReference type="PROSITE" id="PS00134">
    <property type="entry name" value="TRYPSIN_HIS"/>
    <property type="match status" value="1"/>
</dbReference>
<proteinExistence type="predicted"/>
<feature type="domain" description="Peptidase S1" evidence="6">
    <location>
        <begin position="19"/>
        <end position="252"/>
    </location>
</feature>
<dbReference type="EMBL" id="SOYY01000014">
    <property type="protein sequence ID" value="KAA0712223.1"/>
    <property type="molecule type" value="Genomic_DNA"/>
</dbReference>
<dbReference type="Gene3D" id="2.40.10.10">
    <property type="entry name" value="Trypsin-like serine proteases"/>
    <property type="match status" value="1"/>
</dbReference>
<accession>A0A5A9PRE4</accession>
<keyword evidence="9" id="KW-1185">Reference proteome</keyword>
<dbReference type="Proteomes" id="UP000324632">
    <property type="component" value="Chromosome 2"/>
</dbReference>
<dbReference type="PROSITE" id="PS00135">
    <property type="entry name" value="TRYPSIN_SER"/>
    <property type="match status" value="1"/>
</dbReference>
<dbReference type="GO" id="GO:0006508">
    <property type="term" value="P:proteolysis"/>
    <property type="evidence" value="ECO:0007669"/>
    <property type="project" value="UniProtKB-KW"/>
</dbReference>
<evidence type="ECO:0000256" key="4">
    <source>
        <dbReference type="ARBA" id="ARBA00023157"/>
    </source>
</evidence>
<organism evidence="8 9">
    <name type="scientific">Triplophysa tibetana</name>
    <dbReference type="NCBI Taxonomy" id="1572043"/>
    <lineage>
        <taxon>Eukaryota</taxon>
        <taxon>Metazoa</taxon>
        <taxon>Chordata</taxon>
        <taxon>Craniata</taxon>
        <taxon>Vertebrata</taxon>
        <taxon>Euteleostomi</taxon>
        <taxon>Actinopterygii</taxon>
        <taxon>Neopterygii</taxon>
        <taxon>Teleostei</taxon>
        <taxon>Ostariophysi</taxon>
        <taxon>Cypriniformes</taxon>
        <taxon>Nemacheilidae</taxon>
        <taxon>Triplophysa</taxon>
    </lineage>
</organism>
<dbReference type="CDD" id="cd00190">
    <property type="entry name" value="Tryp_SPc"/>
    <property type="match status" value="1"/>
</dbReference>
<gene>
    <name evidence="7" type="ORF">E1301_Tti015023</name>
    <name evidence="8" type="ORF">E1301_Tti023275</name>
</gene>
<reference evidence="8 9" key="1">
    <citation type="journal article" date="2019" name="Mol. Ecol. Resour.">
        <title>Chromosome-level genome assembly of Triplophysa tibetana, a fish adapted to the harsh high-altitude environment of the Tibetan Plateau.</title>
        <authorList>
            <person name="Yang X."/>
            <person name="Liu H."/>
            <person name="Ma Z."/>
            <person name="Zou Y."/>
            <person name="Zou M."/>
            <person name="Mao Y."/>
            <person name="Li X."/>
            <person name="Wang H."/>
            <person name="Chen T."/>
            <person name="Wang W."/>
            <person name="Yang R."/>
        </authorList>
    </citation>
    <scope>NUCLEOTIDE SEQUENCE [LARGE SCALE GENOMIC DNA]</scope>
    <source>
        <strain evidence="8">TTIB1903HZAU</strain>
        <tissue evidence="8">Muscle</tissue>
    </source>
</reference>
<evidence type="ECO:0000256" key="1">
    <source>
        <dbReference type="ARBA" id="ARBA00022670"/>
    </source>
</evidence>
<dbReference type="InterPro" id="IPR001254">
    <property type="entry name" value="Trypsin_dom"/>
</dbReference>
<keyword evidence="4" id="KW-1015">Disulfide bond</keyword>
<evidence type="ECO:0000313" key="9">
    <source>
        <dbReference type="Proteomes" id="UP000324632"/>
    </source>
</evidence>
<dbReference type="InterPro" id="IPR001314">
    <property type="entry name" value="Peptidase_S1A"/>
</dbReference>
<dbReference type="AlphaFoldDB" id="A0A5A9PRE4"/>
<dbReference type="PANTHER" id="PTHR24271:SF87">
    <property type="entry name" value="ARGININE ESTERASE-LIKE-RELATED"/>
    <property type="match status" value="1"/>
</dbReference>
<name>A0A5A9PRE4_9TELE</name>
<dbReference type="InterPro" id="IPR018114">
    <property type="entry name" value="TRYPSIN_HIS"/>
</dbReference>
<evidence type="ECO:0000259" key="6">
    <source>
        <dbReference type="PROSITE" id="PS50240"/>
    </source>
</evidence>
<dbReference type="GO" id="GO:0004252">
    <property type="term" value="F:serine-type endopeptidase activity"/>
    <property type="evidence" value="ECO:0007669"/>
    <property type="project" value="InterPro"/>
</dbReference>
<dbReference type="InterPro" id="IPR009003">
    <property type="entry name" value="Peptidase_S1_PA"/>
</dbReference>
<evidence type="ECO:0000256" key="2">
    <source>
        <dbReference type="ARBA" id="ARBA00022801"/>
    </source>
</evidence>
<evidence type="ECO:0000313" key="8">
    <source>
        <dbReference type="EMBL" id="KAA0724172.1"/>
    </source>
</evidence>